<feature type="compositionally biased region" description="Polar residues" evidence="6">
    <location>
        <begin position="67"/>
        <end position="81"/>
    </location>
</feature>
<dbReference type="Gene3D" id="3.30.70.3030">
    <property type="match status" value="1"/>
</dbReference>
<dbReference type="AlphaFoldDB" id="A0A1Q3ABU9"/>
<dbReference type="FunFam" id="1.10.1410.10:FF:000022">
    <property type="entry name" value="U3 small nucleolar RNA-associated protein 22"/>
    <property type="match status" value="1"/>
</dbReference>
<dbReference type="FunFam" id="3.30.70.3030:FF:000002">
    <property type="entry name" value="U3 small nucleolar RNA-associated protein 22"/>
    <property type="match status" value="1"/>
</dbReference>
<feature type="region of interest" description="Disordered" evidence="6">
    <location>
        <begin position="1"/>
        <end position="20"/>
    </location>
</feature>
<feature type="domain" description="Nrap protein" evidence="7">
    <location>
        <begin position="200"/>
        <end position="351"/>
    </location>
</feature>
<evidence type="ECO:0000313" key="14">
    <source>
        <dbReference type="Proteomes" id="UP000187013"/>
    </source>
</evidence>
<organism evidence="13 14">
    <name type="scientific">Zygosaccharomyces rouxii</name>
    <dbReference type="NCBI Taxonomy" id="4956"/>
    <lineage>
        <taxon>Eukaryota</taxon>
        <taxon>Fungi</taxon>
        <taxon>Dikarya</taxon>
        <taxon>Ascomycota</taxon>
        <taxon>Saccharomycotina</taxon>
        <taxon>Saccharomycetes</taxon>
        <taxon>Saccharomycetales</taxon>
        <taxon>Saccharomycetaceae</taxon>
        <taxon>Zygosaccharomyces</taxon>
    </lineage>
</organism>
<dbReference type="Pfam" id="PF17404">
    <property type="entry name" value="Nrap_D3"/>
    <property type="match status" value="1"/>
</dbReference>
<evidence type="ECO:0000256" key="2">
    <source>
        <dbReference type="ARBA" id="ARBA00006674"/>
    </source>
</evidence>
<feature type="compositionally biased region" description="Acidic residues" evidence="6">
    <location>
        <begin position="50"/>
        <end position="61"/>
    </location>
</feature>
<dbReference type="Pfam" id="PF17407">
    <property type="entry name" value="Nrap_D6"/>
    <property type="match status" value="1"/>
</dbReference>
<dbReference type="Pfam" id="PF17403">
    <property type="entry name" value="Nrap_D2"/>
    <property type="match status" value="1"/>
</dbReference>
<evidence type="ECO:0000259" key="10">
    <source>
        <dbReference type="Pfam" id="PF17405"/>
    </source>
</evidence>
<feature type="domain" description="Nrap protein" evidence="9">
    <location>
        <begin position="512"/>
        <end position="681"/>
    </location>
</feature>
<evidence type="ECO:0000259" key="7">
    <source>
        <dbReference type="Pfam" id="PF03813"/>
    </source>
</evidence>
<evidence type="ECO:0000256" key="1">
    <source>
        <dbReference type="ARBA" id="ARBA00004604"/>
    </source>
</evidence>
<evidence type="ECO:0000259" key="12">
    <source>
        <dbReference type="Pfam" id="PF17407"/>
    </source>
</evidence>
<dbReference type="Gene3D" id="3.30.70.3020">
    <property type="match status" value="2"/>
</dbReference>
<dbReference type="InterPro" id="IPR035370">
    <property type="entry name" value="Nrap_D5"/>
</dbReference>
<keyword evidence="3 5" id="KW-0694">RNA-binding</keyword>
<sequence length="1217" mass="138423">MSGVKRRVSEVNDLKTDRPNINKKALLEHIENSESEDKLALQGKDNINSNDDDSEDDAEREEENKPATITTGSKGQSSGTAAQDIHIIRETAELFKSNIFKLQIDELLQQVKLKDSHILKVEKFLHMLHDLIHEVPEWEPKTIAEAESFFKGKVVRIPFVDPKPDSSTTNYKVNYKTPMVSLVGSFALKAGIYQPQGSSIDVLLTMPEELFEKKDFLNFRCLHKRSVYLAYFTHHLSILFKRNKMDEFLQLEYSYFNNDTLLPILKLSCKPQDSHISDYNFHNTKFSINLIIGFPYQIFDPKKLLPNRNCIRVACNEPNQSLPATPLYNFSILSSTTYETYLKYLHKTKKQTESFVQATTLGRLWLQQRGFSSKIAHSGSLGGFGTFEFAILMAALLNGGGNNGNKILLHGFSSYQLFKGVIKYLATMDLCNDGHLQFHSDNQSSSKYVKEGFQVPTLFDKTTKVNILSKMSVSSYEILKKSAQQTLKMLNDVVRDQFANVFLTNISKMDNFRYDLCYDVVLPSGGKTKPEELKNFTFGPTERIKFITLENFLVNKVVNVLKFALGDRIHFVDVELVGKKNTFPISKRKANSGTGNVLNFDFVRVKLLVNPSESEKLVTRGPKHSEEPTPEAVHFKNFWGPKSSLRRFKDGSITHCCVWSTSSTEPVISSIVSFALQKHLSEGTRILNDRTKQLQGLLPLPNLPASSKTSVLNVNSFYNLKRSFDDLYRIIFEMSLPLSVKSILPVGQAFRYTSLCQPVPFAYSNPDFFQDVVLEFETSPKWPDEIISLEKAKTAFLLKIDEQLQANHSDSYKTFFTRDESIPYNLDVILLNVLTPEGYGFKFRVLTERDEILYLRAISNAKKDLVPELEKTYMKFTSKYVASARHARTLETLSHSIPFFSPVVRLFKRWLDAHLLLDHLNEELVELIALKPFVECLPYSVPGSVENGFLKVLKFLSQWNWKEEPLILDLVRPDEGVESSSTEEDAKSSEKMTLAQFKGIQTNFQNLRKTDPNGMHVQFFVASKIDPSGILYSSGIPLPIATRLTALSKVAVNLLQTHGFNKQTIGLLFTPALKDYDFVVHLKSPSPLKITSGILDSSEFKNLANDKLLNSFPSDTSSLSRKMDPTYQLVKYLNMKYKNSVIFFSHRYMAVNGGEKGDRNVITGLVKPYFKKPQKFRVNMDCNSKPVDEQTVELNKDAIFHEIAAFCNELLVKFDTD</sequence>
<evidence type="ECO:0000259" key="8">
    <source>
        <dbReference type="Pfam" id="PF17403"/>
    </source>
</evidence>
<reference evidence="13 14" key="1">
    <citation type="submission" date="2016-08" db="EMBL/GenBank/DDBJ databases">
        <title>Draft genome sequence of allopolyploid Zygosaccharomyces rouxii.</title>
        <authorList>
            <person name="Watanabe J."/>
            <person name="Uehara K."/>
            <person name="Mogi Y."/>
            <person name="Tsukioka Y."/>
        </authorList>
    </citation>
    <scope>NUCLEOTIDE SEQUENCE [LARGE SCALE GENOMIC DNA]</scope>
    <source>
        <strain evidence="13 14">NBRC 110957</strain>
    </source>
</reference>
<evidence type="ECO:0000256" key="6">
    <source>
        <dbReference type="SAM" id="MobiDB-lite"/>
    </source>
</evidence>
<dbReference type="GO" id="GO:0006364">
    <property type="term" value="P:rRNA processing"/>
    <property type="evidence" value="ECO:0007669"/>
    <property type="project" value="UniProtKB-KW"/>
</dbReference>
<protein>
    <recommendedName>
        <fullName evidence="5">U3 small nucleolar RNA-associated protein 22</fullName>
    </recommendedName>
</protein>
<dbReference type="FunFam" id="1.10.1410.10:FF:000020">
    <property type="entry name" value="U3 small nucleolar RNA-associated protein 22"/>
    <property type="match status" value="1"/>
</dbReference>
<dbReference type="InterPro" id="IPR035368">
    <property type="entry name" value="Nrap_D3"/>
</dbReference>
<feature type="domain" description="Nrap protein" evidence="11">
    <location>
        <begin position="898"/>
        <end position="1070"/>
    </location>
</feature>
<evidence type="ECO:0000259" key="11">
    <source>
        <dbReference type="Pfam" id="PF17406"/>
    </source>
</evidence>
<evidence type="ECO:0000259" key="9">
    <source>
        <dbReference type="Pfam" id="PF17404"/>
    </source>
</evidence>
<feature type="domain" description="Nrap protein" evidence="12">
    <location>
        <begin position="1073"/>
        <end position="1213"/>
    </location>
</feature>
<keyword evidence="5" id="KW-0698">rRNA processing</keyword>
<keyword evidence="4 5" id="KW-0539">Nucleus</keyword>
<feature type="domain" description="Nrap protein" evidence="10">
    <location>
        <begin position="696"/>
        <end position="895"/>
    </location>
</feature>
<dbReference type="GO" id="GO:0032545">
    <property type="term" value="C:CURI complex"/>
    <property type="evidence" value="ECO:0007669"/>
    <property type="project" value="TreeGrafter"/>
</dbReference>
<dbReference type="Pfam" id="PF17406">
    <property type="entry name" value="Nrap_D5"/>
    <property type="match status" value="1"/>
</dbReference>
<gene>
    <name evidence="13" type="ORF">ZYGR_0AI05230</name>
</gene>
<dbReference type="Proteomes" id="UP000187013">
    <property type="component" value="Unassembled WGS sequence"/>
</dbReference>
<dbReference type="GO" id="GO:0003723">
    <property type="term" value="F:RNA binding"/>
    <property type="evidence" value="ECO:0007669"/>
    <property type="project" value="UniProtKB-KW"/>
</dbReference>
<dbReference type="InterPro" id="IPR005554">
    <property type="entry name" value="NOL6/Upt22"/>
</dbReference>
<dbReference type="Pfam" id="PF17405">
    <property type="entry name" value="Nrap_D4"/>
    <property type="match status" value="1"/>
</dbReference>
<keyword evidence="5" id="KW-0690">Ribosome biogenesis</keyword>
<dbReference type="InterPro" id="IPR035082">
    <property type="entry name" value="Nrap_D1"/>
</dbReference>
<proteinExistence type="inferred from homology"/>
<evidence type="ECO:0000313" key="13">
    <source>
        <dbReference type="EMBL" id="GAV53239.1"/>
    </source>
</evidence>
<name>A0A1Q3ABU9_ZYGRO</name>
<dbReference type="PANTHER" id="PTHR17972">
    <property type="entry name" value="NUCLEOLAR RNA-ASSOCIATED PROTEIN"/>
    <property type="match status" value="1"/>
</dbReference>
<dbReference type="PANTHER" id="PTHR17972:SF0">
    <property type="entry name" value="NUCLEOLAR PROTEIN 6"/>
    <property type="match status" value="1"/>
</dbReference>
<comment type="subcellular location">
    <subcellularLocation>
        <location evidence="1 5">Nucleus</location>
        <location evidence="1 5">Nucleolus</location>
    </subcellularLocation>
</comment>
<dbReference type="GO" id="GO:0006409">
    <property type="term" value="P:tRNA export from nucleus"/>
    <property type="evidence" value="ECO:0007669"/>
    <property type="project" value="TreeGrafter"/>
</dbReference>
<evidence type="ECO:0000256" key="3">
    <source>
        <dbReference type="ARBA" id="ARBA00022884"/>
    </source>
</evidence>
<comment type="similarity">
    <text evidence="2 5">Belongs to the NRAP family.</text>
</comment>
<keyword evidence="5" id="KW-0687">Ribonucleoprotein</keyword>
<dbReference type="OrthoDB" id="10251401at2759"/>
<feature type="region of interest" description="Disordered" evidence="6">
    <location>
        <begin position="32"/>
        <end position="81"/>
    </location>
</feature>
<dbReference type="InterPro" id="IPR035369">
    <property type="entry name" value="Nrap_D4"/>
</dbReference>
<evidence type="ECO:0000256" key="5">
    <source>
        <dbReference type="RuleBase" id="RU364032"/>
    </source>
</evidence>
<dbReference type="EMBL" id="BDGX01000035">
    <property type="protein sequence ID" value="GAV53239.1"/>
    <property type="molecule type" value="Genomic_DNA"/>
</dbReference>
<feature type="domain" description="Nrap protein" evidence="8">
    <location>
        <begin position="354"/>
        <end position="505"/>
    </location>
</feature>
<accession>A0A1Q3ABU9</accession>
<dbReference type="Pfam" id="PF03813">
    <property type="entry name" value="Nrap"/>
    <property type="match status" value="1"/>
</dbReference>
<dbReference type="Gene3D" id="1.10.1410.10">
    <property type="match status" value="2"/>
</dbReference>
<comment type="caution">
    <text evidence="13">The sequence shown here is derived from an EMBL/GenBank/DDBJ whole genome shotgun (WGS) entry which is preliminary data.</text>
</comment>
<dbReference type="GO" id="GO:0034456">
    <property type="term" value="C:UTP-C complex"/>
    <property type="evidence" value="ECO:0007669"/>
    <property type="project" value="TreeGrafter"/>
</dbReference>
<dbReference type="InterPro" id="IPR035371">
    <property type="entry name" value="Nrap_D6"/>
</dbReference>
<evidence type="ECO:0000256" key="4">
    <source>
        <dbReference type="ARBA" id="ARBA00023242"/>
    </source>
</evidence>
<dbReference type="InterPro" id="IPR035367">
    <property type="entry name" value="Nrap_D2"/>
</dbReference>
<feature type="compositionally biased region" description="Basic and acidic residues" evidence="6">
    <location>
        <begin position="7"/>
        <end position="20"/>
    </location>
</feature>
<dbReference type="GO" id="GO:0032040">
    <property type="term" value="C:small-subunit processome"/>
    <property type="evidence" value="ECO:0007669"/>
    <property type="project" value="TreeGrafter"/>
</dbReference>